<keyword evidence="9" id="KW-0051">Antiviral defense</keyword>
<keyword evidence="8" id="KW-0067">ATP-binding</keyword>
<keyword evidence="6" id="KW-0378">Hydrolase</keyword>
<dbReference type="NCBIfam" id="TIGR01596">
    <property type="entry name" value="cas3_HD"/>
    <property type="match status" value="1"/>
</dbReference>
<dbReference type="PROSITE" id="PS51643">
    <property type="entry name" value="HD_CAS3"/>
    <property type="match status" value="1"/>
</dbReference>
<evidence type="ECO:0000256" key="7">
    <source>
        <dbReference type="ARBA" id="ARBA00022806"/>
    </source>
</evidence>
<dbReference type="Gene3D" id="1.10.3210.30">
    <property type="match status" value="1"/>
</dbReference>
<evidence type="ECO:0000313" key="12">
    <source>
        <dbReference type="EMBL" id="EMT47060.1"/>
    </source>
</evidence>
<dbReference type="Pfam" id="PF00270">
    <property type="entry name" value="DEAD"/>
    <property type="match status" value="1"/>
</dbReference>
<dbReference type="SUPFAM" id="SSF52540">
    <property type="entry name" value="P-loop containing nucleoside triphosphate hydrolases"/>
    <property type="match status" value="1"/>
</dbReference>
<dbReference type="Pfam" id="PF18019">
    <property type="entry name" value="Cas3_HD"/>
    <property type="match status" value="1"/>
</dbReference>
<keyword evidence="4" id="KW-0479">Metal-binding</keyword>
<evidence type="ECO:0000259" key="10">
    <source>
        <dbReference type="PROSITE" id="PS51192"/>
    </source>
</evidence>
<comment type="similarity">
    <text evidence="1">In the N-terminal section; belongs to the CRISPR-associated nuclease Cas3-HD family.</text>
</comment>
<accession>M8DRK2</accession>
<evidence type="ECO:0000256" key="5">
    <source>
        <dbReference type="ARBA" id="ARBA00022741"/>
    </source>
</evidence>
<dbReference type="InterPro" id="IPR014001">
    <property type="entry name" value="Helicase_ATP-bd"/>
</dbReference>
<evidence type="ECO:0000259" key="11">
    <source>
        <dbReference type="PROSITE" id="PS51643"/>
    </source>
</evidence>
<evidence type="ECO:0000256" key="3">
    <source>
        <dbReference type="ARBA" id="ARBA00022722"/>
    </source>
</evidence>
<proteinExistence type="inferred from homology"/>
<dbReference type="InterPro" id="IPR038257">
    <property type="entry name" value="CRISPR-assoc_Cas3_HD_sf"/>
</dbReference>
<dbReference type="SUPFAM" id="SSF109604">
    <property type="entry name" value="HD-domain/PDEase-like"/>
    <property type="match status" value="1"/>
</dbReference>
<dbReference type="GO" id="GO:0003723">
    <property type="term" value="F:RNA binding"/>
    <property type="evidence" value="ECO:0007669"/>
    <property type="project" value="TreeGrafter"/>
</dbReference>
<feature type="domain" description="Helicase ATP-binding" evidence="10">
    <location>
        <begin position="226"/>
        <end position="402"/>
    </location>
</feature>
<dbReference type="PATRIC" id="fig|1297581.3.peg.6"/>
<dbReference type="Pfam" id="PF22590">
    <property type="entry name" value="Cas3-like_C_2"/>
    <property type="match status" value="1"/>
</dbReference>
<gene>
    <name evidence="12" type="ORF">H919_00030</name>
</gene>
<evidence type="ECO:0000256" key="4">
    <source>
        <dbReference type="ARBA" id="ARBA00022723"/>
    </source>
</evidence>
<keyword evidence="3" id="KW-0540">Nuclease</keyword>
<dbReference type="InterPro" id="IPR006474">
    <property type="entry name" value="Helicase_Cas3_CRISPR-ass_core"/>
</dbReference>
<dbReference type="GO" id="GO:0004518">
    <property type="term" value="F:nuclease activity"/>
    <property type="evidence" value="ECO:0007669"/>
    <property type="project" value="UniProtKB-KW"/>
</dbReference>
<reference evidence="12 13" key="2">
    <citation type="journal article" date="2015" name="Genome Announc.">
        <title>Genome Sequence of Anoxybacillus flavithermus Strain AK1, a Thermophile Isolated from a Hot Spring in Saudi Arabia.</title>
        <authorList>
            <person name="Khalil A."/>
            <person name="Sivakumar N."/>
            <person name="Qarawi S."/>
        </authorList>
    </citation>
    <scope>NUCLEOTIDE SEQUENCE [LARGE SCALE GENOMIC DNA]</scope>
    <source>
        <strain evidence="12 13">AK1</strain>
    </source>
</reference>
<dbReference type="PANTHER" id="PTHR47963">
    <property type="entry name" value="DEAD-BOX ATP-DEPENDENT RNA HELICASE 47, MITOCHONDRIAL"/>
    <property type="match status" value="1"/>
</dbReference>
<dbReference type="PANTHER" id="PTHR47963:SF9">
    <property type="entry name" value="CRISPR-ASSOCIATED ENDONUCLEASE_HELICASE CAS3"/>
    <property type="match status" value="1"/>
</dbReference>
<evidence type="ECO:0000256" key="8">
    <source>
        <dbReference type="ARBA" id="ARBA00022840"/>
    </source>
</evidence>
<dbReference type="SMART" id="SM00487">
    <property type="entry name" value="DEXDc"/>
    <property type="match status" value="1"/>
</dbReference>
<dbReference type="GO" id="GO:0016787">
    <property type="term" value="F:hydrolase activity"/>
    <property type="evidence" value="ECO:0007669"/>
    <property type="project" value="UniProtKB-KW"/>
</dbReference>
<dbReference type="InterPro" id="IPR006483">
    <property type="entry name" value="CRISPR-assoc_Cas3_HD"/>
</dbReference>
<dbReference type="InterPro" id="IPR054712">
    <property type="entry name" value="Cas3-like_dom"/>
</dbReference>
<keyword evidence="7" id="KW-0347">Helicase</keyword>
<dbReference type="GO" id="GO:0005524">
    <property type="term" value="F:ATP binding"/>
    <property type="evidence" value="ECO:0007669"/>
    <property type="project" value="UniProtKB-KW"/>
</dbReference>
<dbReference type="CDD" id="cd09641">
    <property type="entry name" value="Cas3''_I"/>
    <property type="match status" value="1"/>
</dbReference>
<dbReference type="InterPro" id="IPR050547">
    <property type="entry name" value="DEAD_box_RNA_helicases"/>
</dbReference>
<protein>
    <submittedName>
        <fullName evidence="12">CRISPR-associated protein Cas3</fullName>
    </submittedName>
</protein>
<organism evidence="12 13">
    <name type="scientific">Anoxybacillus flavithermus AK1</name>
    <dbReference type="NCBI Taxonomy" id="1297581"/>
    <lineage>
        <taxon>Bacteria</taxon>
        <taxon>Bacillati</taxon>
        <taxon>Bacillota</taxon>
        <taxon>Bacilli</taxon>
        <taxon>Bacillales</taxon>
        <taxon>Anoxybacillaceae</taxon>
        <taxon>Anoxybacillus</taxon>
    </lineage>
</organism>
<evidence type="ECO:0000256" key="6">
    <source>
        <dbReference type="ARBA" id="ARBA00022801"/>
    </source>
</evidence>
<dbReference type="GO" id="GO:0003724">
    <property type="term" value="F:RNA helicase activity"/>
    <property type="evidence" value="ECO:0007669"/>
    <property type="project" value="TreeGrafter"/>
</dbReference>
<dbReference type="PROSITE" id="PS51192">
    <property type="entry name" value="HELICASE_ATP_BIND_1"/>
    <property type="match status" value="1"/>
</dbReference>
<reference evidence="12 13" key="1">
    <citation type="submission" date="2013-03" db="EMBL/GenBank/DDBJ databases">
        <title>Assembly of a new bacterial strain Anoxybacillus flavithermus AK1.</title>
        <authorList>
            <person name="Rajan I."/>
            <person name="PoliReddy D."/>
            <person name="Sugumar T."/>
            <person name="Rathinam K."/>
            <person name="Alqarawi S."/>
            <person name="Khalil A.B."/>
            <person name="Sivakumar N."/>
        </authorList>
    </citation>
    <scope>NUCLEOTIDE SEQUENCE [LARGE SCALE GENOMIC DNA]</scope>
    <source>
        <strain evidence="12 13">AK1</strain>
    </source>
</reference>
<dbReference type="InterPro" id="IPR011545">
    <property type="entry name" value="DEAD/DEAH_box_helicase_dom"/>
</dbReference>
<feature type="domain" description="HD Cas3-type" evidence="11">
    <location>
        <begin position="6"/>
        <end position="190"/>
    </location>
</feature>
<dbReference type="RefSeq" id="WP_003393817.1">
    <property type="nucleotide sequence ID" value="NZ_APCD01000001.1"/>
</dbReference>
<dbReference type="Proteomes" id="UP000012085">
    <property type="component" value="Unassembled WGS sequence"/>
</dbReference>
<sequence>MTFYAKSEGKETIREHTDRLLYNLHLLKDAYGHKFMLMDEKMWKLLEIAVQYHDVGKANTVFQNKIRQIIHESILEKDVETNVPHNYLSVGCIPLKQLDLTKEEERLLIHAVGYHHEREQLPEKEMIRHVLESDIKKLLPQLSEHMGLPMTEKFSYRFVDRLLKRYTYHDGEEFWKYVMMKGLLHRLDHAASAHIDVERDIHQSVYINVSEYMKKKKFHKNDLQQFAERHSDKHVIAIAQTGMGKTEAALLWIGEDKAFFTLPLRVSINAIYDRIKEKMGYDAVGLLHSTSLHYLMEKGEENWEELKQQSEHYAKKLLLTTVDQILKFPFYYKGFEKELAAMANAKVVIDEIQAYEPRIAAMLIKSLEMIHHVGGKFMIMTATLPTLYLEELKQRNVINDDEIAIGEFVDTSINRHRICLRSEGVEEAIGEMSDLGKTSQVLVIVNTVRKAISLYDKLLDNDIQVPIYLLHSQFTQEDRQLLEKRIKQFNENHERGIWITTQLVEASIDIDFDYLFTEMSTLDSLFQRFGRCYRKRALDHDQCNIHIFTENISGVPKVYNEHLVNESIRLLKQYDKQIVDERAKVEMVAQLYDRKRLAGTSFLKEFEDALYMFDNLDPYGMGKREAQQKLRDIQNIQVITREVYDQIEHMFEQYKKEKEWKQRLKLRMELEKKTVSVQRYVAEKYVSERLPKPFDYIYIADVQYDFNRERWKGKGILLDKPSSNFL</sequence>
<comment type="caution">
    <text evidence="12">The sequence shown here is derived from an EMBL/GenBank/DDBJ whole genome shotgun (WGS) entry which is preliminary data.</text>
</comment>
<dbReference type="EMBL" id="APCD01000001">
    <property type="protein sequence ID" value="EMT47060.1"/>
    <property type="molecule type" value="Genomic_DNA"/>
</dbReference>
<dbReference type="Gene3D" id="3.40.50.300">
    <property type="entry name" value="P-loop containing nucleotide triphosphate hydrolases"/>
    <property type="match status" value="2"/>
</dbReference>
<evidence type="ECO:0000256" key="9">
    <source>
        <dbReference type="ARBA" id="ARBA00023118"/>
    </source>
</evidence>
<dbReference type="GO" id="GO:0051607">
    <property type="term" value="P:defense response to virus"/>
    <property type="evidence" value="ECO:0007669"/>
    <property type="project" value="UniProtKB-KW"/>
</dbReference>
<dbReference type="SMART" id="SM00490">
    <property type="entry name" value="HELICc"/>
    <property type="match status" value="1"/>
</dbReference>
<evidence type="ECO:0000313" key="13">
    <source>
        <dbReference type="Proteomes" id="UP000012085"/>
    </source>
</evidence>
<dbReference type="GO" id="GO:0046872">
    <property type="term" value="F:metal ion binding"/>
    <property type="evidence" value="ECO:0007669"/>
    <property type="project" value="UniProtKB-KW"/>
</dbReference>
<keyword evidence="5" id="KW-0547">Nucleotide-binding</keyword>
<evidence type="ECO:0000256" key="2">
    <source>
        <dbReference type="ARBA" id="ARBA00009046"/>
    </source>
</evidence>
<evidence type="ECO:0000256" key="1">
    <source>
        <dbReference type="ARBA" id="ARBA00006847"/>
    </source>
</evidence>
<dbReference type="InterPro" id="IPR001650">
    <property type="entry name" value="Helicase_C-like"/>
</dbReference>
<name>M8DRK2_9BACL</name>
<dbReference type="NCBIfam" id="TIGR01587">
    <property type="entry name" value="cas3_core"/>
    <property type="match status" value="1"/>
</dbReference>
<dbReference type="AlphaFoldDB" id="M8DRK2"/>
<comment type="similarity">
    <text evidence="2">In the central section; belongs to the CRISPR-associated helicase Cas3 family.</text>
</comment>
<dbReference type="InterPro" id="IPR027417">
    <property type="entry name" value="P-loop_NTPase"/>
</dbReference>